<dbReference type="InterPro" id="IPR011711">
    <property type="entry name" value="GntR_C"/>
</dbReference>
<organism evidence="5 6">
    <name type="scientific">Antarcticimicrobium luteum</name>
    <dbReference type="NCBI Taxonomy" id="2547397"/>
    <lineage>
        <taxon>Bacteria</taxon>
        <taxon>Pseudomonadati</taxon>
        <taxon>Pseudomonadota</taxon>
        <taxon>Alphaproteobacteria</taxon>
        <taxon>Rhodobacterales</taxon>
        <taxon>Paracoccaceae</taxon>
        <taxon>Antarcticimicrobium</taxon>
    </lineage>
</organism>
<dbReference type="PRINTS" id="PR00035">
    <property type="entry name" value="HTHGNTR"/>
</dbReference>
<reference evidence="5 6" key="1">
    <citation type="submission" date="2019-03" db="EMBL/GenBank/DDBJ databases">
        <title>Ruegeria lutea sp. nov., a novel strain, isolated from marine sediment, the Masan Bay, South Korea.</title>
        <authorList>
            <person name="Kim J."/>
            <person name="Kim D.-Y."/>
            <person name="Lee S.-S."/>
        </authorList>
    </citation>
    <scope>NUCLEOTIDE SEQUENCE [LARGE SCALE GENOMIC DNA]</scope>
    <source>
        <strain evidence="5 6">318-1</strain>
    </source>
</reference>
<protein>
    <submittedName>
        <fullName evidence="5">FadR family transcriptional regulator</fullName>
    </submittedName>
</protein>
<gene>
    <name evidence="5" type="ORF">E1832_01555</name>
</gene>
<dbReference type="EMBL" id="SMUV01000036">
    <property type="protein sequence ID" value="TDK52621.1"/>
    <property type="molecule type" value="Genomic_DNA"/>
</dbReference>
<dbReference type="InterPro" id="IPR008920">
    <property type="entry name" value="TF_FadR/GntR_C"/>
</dbReference>
<dbReference type="SMART" id="SM00345">
    <property type="entry name" value="HTH_GNTR"/>
    <property type="match status" value="1"/>
</dbReference>
<feature type="domain" description="HTH gntR-type" evidence="4">
    <location>
        <begin position="23"/>
        <end position="92"/>
    </location>
</feature>
<dbReference type="AlphaFoldDB" id="A0A4R5VGL7"/>
<comment type="caution">
    <text evidence="5">The sequence shown here is derived from an EMBL/GenBank/DDBJ whole genome shotgun (WGS) entry which is preliminary data.</text>
</comment>
<keyword evidence="1" id="KW-0805">Transcription regulation</keyword>
<dbReference type="PANTHER" id="PTHR43537">
    <property type="entry name" value="TRANSCRIPTIONAL REGULATOR, GNTR FAMILY"/>
    <property type="match status" value="1"/>
</dbReference>
<dbReference type="PANTHER" id="PTHR43537:SF5">
    <property type="entry name" value="UXU OPERON TRANSCRIPTIONAL REGULATOR"/>
    <property type="match status" value="1"/>
</dbReference>
<evidence type="ECO:0000256" key="2">
    <source>
        <dbReference type="ARBA" id="ARBA00023125"/>
    </source>
</evidence>
<dbReference type="SUPFAM" id="SSF46785">
    <property type="entry name" value="Winged helix' DNA-binding domain"/>
    <property type="match status" value="1"/>
</dbReference>
<dbReference type="Gene3D" id="1.20.120.530">
    <property type="entry name" value="GntR ligand-binding domain-like"/>
    <property type="match status" value="1"/>
</dbReference>
<evidence type="ECO:0000256" key="1">
    <source>
        <dbReference type="ARBA" id="ARBA00023015"/>
    </source>
</evidence>
<dbReference type="OrthoDB" id="8638122at2"/>
<dbReference type="Pfam" id="PF07729">
    <property type="entry name" value="FCD"/>
    <property type="match status" value="1"/>
</dbReference>
<evidence type="ECO:0000256" key="3">
    <source>
        <dbReference type="ARBA" id="ARBA00023163"/>
    </source>
</evidence>
<dbReference type="InterPro" id="IPR036390">
    <property type="entry name" value="WH_DNA-bd_sf"/>
</dbReference>
<dbReference type="Gene3D" id="1.10.10.10">
    <property type="entry name" value="Winged helix-like DNA-binding domain superfamily/Winged helix DNA-binding domain"/>
    <property type="match status" value="1"/>
</dbReference>
<name>A0A4R5VGL7_9RHOB</name>
<keyword evidence="6" id="KW-1185">Reference proteome</keyword>
<dbReference type="SUPFAM" id="SSF48008">
    <property type="entry name" value="GntR ligand-binding domain-like"/>
    <property type="match status" value="1"/>
</dbReference>
<evidence type="ECO:0000313" key="6">
    <source>
        <dbReference type="Proteomes" id="UP000295301"/>
    </source>
</evidence>
<dbReference type="CDD" id="cd07377">
    <property type="entry name" value="WHTH_GntR"/>
    <property type="match status" value="1"/>
</dbReference>
<accession>A0A4R5VGL7</accession>
<sequence>MNGLTFGIRAVKKSLPFKPIRTKRAFEEVCDQIREEIQSGNLAPGDKLPSERELAEQFHVSRSTVREAFRTLEIGGVLELQKGVRGGAVVLMGNEERPITQTMADLLSLGGISLRDYTEARTCMQREMIRLACQRGTEEDFADMEDNLGRMRAAGPGISVEARTMLTQEFYETLAKATHNGAMVVIMRAFTEPLSFYLNKIGVDRTWDVATSREKFLAHLRARDVEAATAEMVGHMDRLHAYMLSKQ</sequence>
<keyword evidence="2" id="KW-0238">DNA-binding</keyword>
<keyword evidence="3" id="KW-0804">Transcription</keyword>
<dbReference type="Proteomes" id="UP000295301">
    <property type="component" value="Unassembled WGS sequence"/>
</dbReference>
<dbReference type="GO" id="GO:0003700">
    <property type="term" value="F:DNA-binding transcription factor activity"/>
    <property type="evidence" value="ECO:0007669"/>
    <property type="project" value="InterPro"/>
</dbReference>
<dbReference type="GO" id="GO:0003677">
    <property type="term" value="F:DNA binding"/>
    <property type="evidence" value="ECO:0007669"/>
    <property type="project" value="UniProtKB-KW"/>
</dbReference>
<proteinExistence type="predicted"/>
<dbReference type="Pfam" id="PF00392">
    <property type="entry name" value="GntR"/>
    <property type="match status" value="1"/>
</dbReference>
<evidence type="ECO:0000259" key="4">
    <source>
        <dbReference type="PROSITE" id="PS50949"/>
    </source>
</evidence>
<dbReference type="PROSITE" id="PS50949">
    <property type="entry name" value="HTH_GNTR"/>
    <property type="match status" value="1"/>
</dbReference>
<dbReference type="InterPro" id="IPR036388">
    <property type="entry name" value="WH-like_DNA-bd_sf"/>
</dbReference>
<evidence type="ECO:0000313" key="5">
    <source>
        <dbReference type="EMBL" id="TDK52621.1"/>
    </source>
</evidence>
<dbReference type="SMART" id="SM00895">
    <property type="entry name" value="FCD"/>
    <property type="match status" value="1"/>
</dbReference>
<dbReference type="InterPro" id="IPR000524">
    <property type="entry name" value="Tscrpt_reg_HTH_GntR"/>
</dbReference>